<sequence>MEDIKKLVADLVAKQSAVAEENKTTTKGMIEVSNMLDDYANEIEELKCFCQQITSIASEGEGEAFQSARLQSIRKEVLAFKKLVNGRTSKKCTEALNPSTVKPIPEAFKVKFPDGKTPIPLLRRMENTALSAEQQLYKVELD</sequence>
<protein>
    <submittedName>
        <fullName evidence="1">Uncharacterized protein</fullName>
    </submittedName>
</protein>
<evidence type="ECO:0000313" key="1">
    <source>
        <dbReference type="EMBL" id="KAJ9058935.1"/>
    </source>
</evidence>
<organism evidence="1 2">
    <name type="scientific">Entomophthora muscae</name>
    <dbReference type="NCBI Taxonomy" id="34485"/>
    <lineage>
        <taxon>Eukaryota</taxon>
        <taxon>Fungi</taxon>
        <taxon>Fungi incertae sedis</taxon>
        <taxon>Zoopagomycota</taxon>
        <taxon>Entomophthoromycotina</taxon>
        <taxon>Entomophthoromycetes</taxon>
        <taxon>Entomophthorales</taxon>
        <taxon>Entomophthoraceae</taxon>
        <taxon>Entomophthora</taxon>
    </lineage>
</organism>
<comment type="caution">
    <text evidence="1">The sequence shown here is derived from an EMBL/GenBank/DDBJ whole genome shotgun (WGS) entry which is preliminary data.</text>
</comment>
<reference evidence="1" key="1">
    <citation type="submission" date="2022-04" db="EMBL/GenBank/DDBJ databases">
        <title>Genome of the entomopathogenic fungus Entomophthora muscae.</title>
        <authorList>
            <person name="Elya C."/>
            <person name="Lovett B.R."/>
            <person name="Lee E."/>
            <person name="Macias A.M."/>
            <person name="Hajek A.E."/>
            <person name="De Bivort B.L."/>
            <person name="Kasson M.T."/>
            <person name="De Fine Licht H.H."/>
            <person name="Stajich J.E."/>
        </authorList>
    </citation>
    <scope>NUCLEOTIDE SEQUENCE</scope>
    <source>
        <strain evidence="1">Berkeley</strain>
    </source>
</reference>
<keyword evidence="2" id="KW-1185">Reference proteome</keyword>
<dbReference type="Proteomes" id="UP001165960">
    <property type="component" value="Unassembled WGS sequence"/>
</dbReference>
<evidence type="ECO:0000313" key="2">
    <source>
        <dbReference type="Proteomes" id="UP001165960"/>
    </source>
</evidence>
<proteinExistence type="predicted"/>
<gene>
    <name evidence="1" type="ORF">DSO57_1007338</name>
</gene>
<accession>A0ACC2S9F2</accession>
<name>A0ACC2S9F2_9FUNG</name>
<dbReference type="EMBL" id="QTSX02005701">
    <property type="protein sequence ID" value="KAJ9058935.1"/>
    <property type="molecule type" value="Genomic_DNA"/>
</dbReference>